<dbReference type="OrthoDB" id="9802848at2"/>
<accession>A0A396SEM4</accession>
<dbReference type="InterPro" id="IPR025285">
    <property type="entry name" value="DUF4145"/>
</dbReference>
<gene>
    <name evidence="3" type="ORF">D1B33_06130</name>
</gene>
<dbReference type="Proteomes" id="UP000265692">
    <property type="component" value="Unassembled WGS sequence"/>
</dbReference>
<dbReference type="RefSeq" id="WP_118875490.1">
    <property type="nucleotide sequence ID" value="NZ_QWEI01000002.1"/>
</dbReference>
<evidence type="ECO:0000259" key="2">
    <source>
        <dbReference type="Pfam" id="PF13643"/>
    </source>
</evidence>
<name>A0A396SEM4_9BACL</name>
<reference evidence="3 4" key="1">
    <citation type="submission" date="2018-08" db="EMBL/GenBank/DDBJ databases">
        <title>Lysinibacillus sp. YLB-03 draft genome sequence.</title>
        <authorList>
            <person name="Yu L."/>
        </authorList>
    </citation>
    <scope>NUCLEOTIDE SEQUENCE [LARGE SCALE GENOMIC DNA]</scope>
    <source>
        <strain evidence="3 4">YLB-03</strain>
    </source>
</reference>
<evidence type="ECO:0000256" key="1">
    <source>
        <dbReference type="SAM" id="Coils"/>
    </source>
</evidence>
<organism evidence="3 4">
    <name type="scientific">Ureibacillus yapensis</name>
    <dbReference type="NCBI Taxonomy" id="2304605"/>
    <lineage>
        <taxon>Bacteria</taxon>
        <taxon>Bacillati</taxon>
        <taxon>Bacillota</taxon>
        <taxon>Bacilli</taxon>
        <taxon>Bacillales</taxon>
        <taxon>Caryophanaceae</taxon>
        <taxon>Ureibacillus</taxon>
    </lineage>
</organism>
<proteinExistence type="predicted"/>
<evidence type="ECO:0000313" key="4">
    <source>
        <dbReference type="Proteomes" id="UP000265692"/>
    </source>
</evidence>
<keyword evidence="4" id="KW-1185">Reference proteome</keyword>
<protein>
    <submittedName>
        <fullName evidence="3">DUF4145 domain-containing protein</fullName>
    </submittedName>
</protein>
<comment type="caution">
    <text evidence="3">The sequence shown here is derived from an EMBL/GenBank/DDBJ whole genome shotgun (WGS) entry which is preliminary data.</text>
</comment>
<dbReference type="AlphaFoldDB" id="A0A396SEM4"/>
<dbReference type="EMBL" id="QWEI01000002">
    <property type="protein sequence ID" value="RHW38456.1"/>
    <property type="molecule type" value="Genomic_DNA"/>
</dbReference>
<keyword evidence="1" id="KW-0175">Coiled coil</keyword>
<feature type="coiled-coil region" evidence="1">
    <location>
        <begin position="151"/>
        <end position="235"/>
    </location>
</feature>
<sequence length="326" mass="38650">MKSSIFNFLGEFSSTLEELALRVEDLLWDQPQEAMMKARLFGETLVSMIFEQENMNEVYPLKQWEKINRLYKHDIIQDEIYKKFEYIRKNGNIAVHQVTDMDLEVAKQAHQVLFDLSVWYTEVYVSHTFIAPEYELPSKQIQDPHIVKKWMDEYQERVAEIEIQLEQLKQEKKQQQISVKEERKINARIGPNRINNSERSVPIERFQATFEKVNLERKNLSKKAAEFKHKEFEEEDTEAYVYLLDNVTPTIAVHPLLIEQAKKLVDVTSKPLKSTALRRFPRKVENNTLKSNYGYTYTFQTKGELESLLFRIVEVLQSRKSGIEEY</sequence>
<feature type="domain" description="DUF4145" evidence="2">
    <location>
        <begin position="25"/>
        <end position="111"/>
    </location>
</feature>
<dbReference type="Pfam" id="PF13643">
    <property type="entry name" value="DUF4145"/>
    <property type="match status" value="1"/>
</dbReference>
<evidence type="ECO:0000313" key="3">
    <source>
        <dbReference type="EMBL" id="RHW38456.1"/>
    </source>
</evidence>